<dbReference type="FunFam" id="3.30.1330.40:FF:000001">
    <property type="entry name" value="L-PSP family endoribonuclease"/>
    <property type="match status" value="1"/>
</dbReference>
<dbReference type="RefSeq" id="WP_011366871.1">
    <property type="nucleotide sequence ID" value="NC_007519.1"/>
</dbReference>
<evidence type="ECO:0000313" key="3">
    <source>
        <dbReference type="Proteomes" id="UP000002710"/>
    </source>
</evidence>
<evidence type="ECO:0000256" key="1">
    <source>
        <dbReference type="ARBA" id="ARBA00010552"/>
    </source>
</evidence>
<dbReference type="eggNOG" id="COG0251">
    <property type="taxonomic scope" value="Bacteria"/>
</dbReference>
<dbReference type="Gene3D" id="3.30.1330.40">
    <property type="entry name" value="RutC-like"/>
    <property type="match status" value="1"/>
</dbReference>
<keyword evidence="3" id="KW-1185">Reference proteome</keyword>
<dbReference type="InterPro" id="IPR035959">
    <property type="entry name" value="RutC-like_sf"/>
</dbReference>
<name>Q314N6_OLEA2</name>
<dbReference type="GO" id="GO:0005829">
    <property type="term" value="C:cytosol"/>
    <property type="evidence" value="ECO:0007669"/>
    <property type="project" value="TreeGrafter"/>
</dbReference>
<gene>
    <name evidence="2" type="ordered locus">Dde_0809</name>
</gene>
<dbReference type="SUPFAM" id="SSF55298">
    <property type="entry name" value="YjgF-like"/>
    <property type="match status" value="1"/>
</dbReference>
<dbReference type="PROSITE" id="PS01094">
    <property type="entry name" value="UPF0076"/>
    <property type="match status" value="1"/>
</dbReference>
<dbReference type="InterPro" id="IPR019897">
    <property type="entry name" value="RidA_CS"/>
</dbReference>
<dbReference type="CDD" id="cd00448">
    <property type="entry name" value="YjgF_YER057c_UK114_family"/>
    <property type="match status" value="1"/>
</dbReference>
<evidence type="ECO:0000313" key="2">
    <source>
        <dbReference type="EMBL" id="ABB37610.1"/>
    </source>
</evidence>
<sequence>MFKAIATDKAPGAIGPYSQGTETQDLVFTSGQLPIDPATKVMPEDISEQTRQALENVKSVLEAAGCSLKQVFKTTVFLADMADFPKVNEVYATYFSEPFPARSCVQVAALPLGAGVEIEVVARR</sequence>
<dbReference type="AlphaFoldDB" id="Q314N6"/>
<dbReference type="InterPro" id="IPR006175">
    <property type="entry name" value="YjgF/YER057c/UK114"/>
</dbReference>
<reference evidence="2 3" key="1">
    <citation type="journal article" date="2011" name="J. Bacteriol.">
        <title>Complete genome sequence and updated annotation of Desulfovibrio alaskensis G20.</title>
        <authorList>
            <person name="Hauser L.J."/>
            <person name="Land M.L."/>
            <person name="Brown S.D."/>
            <person name="Larimer F."/>
            <person name="Keller K.L."/>
            <person name="Rapp-Giles B.J."/>
            <person name="Price M.N."/>
            <person name="Lin M."/>
            <person name="Bruce D.C."/>
            <person name="Detter J.C."/>
            <person name="Tapia R."/>
            <person name="Han C.S."/>
            <person name="Goodwin L.A."/>
            <person name="Cheng J.F."/>
            <person name="Pitluck S."/>
            <person name="Copeland A."/>
            <person name="Lucas S."/>
            <person name="Nolan M."/>
            <person name="Lapidus A.L."/>
            <person name="Palumbo A.V."/>
            <person name="Wall J.D."/>
        </authorList>
    </citation>
    <scope>NUCLEOTIDE SEQUENCE [LARGE SCALE GENOMIC DNA]</scope>
    <source>
        <strain evidence="3">ATCC BAA 1058 / DSM 17464 / G20</strain>
    </source>
</reference>
<accession>Q314N6</accession>
<dbReference type="PANTHER" id="PTHR11803">
    <property type="entry name" value="2-IMINOBUTANOATE/2-IMINOPROPANOATE DEAMINASE RIDA"/>
    <property type="match status" value="1"/>
</dbReference>
<proteinExistence type="inferred from homology"/>
<organism evidence="2 3">
    <name type="scientific">Oleidesulfovibrio alaskensis (strain ATCC BAA-1058 / DSM 17464 / G20)</name>
    <name type="common">Desulfovibrio alaskensis</name>
    <dbReference type="NCBI Taxonomy" id="207559"/>
    <lineage>
        <taxon>Bacteria</taxon>
        <taxon>Pseudomonadati</taxon>
        <taxon>Thermodesulfobacteriota</taxon>
        <taxon>Desulfovibrionia</taxon>
        <taxon>Desulfovibrionales</taxon>
        <taxon>Desulfovibrionaceae</taxon>
        <taxon>Oleidesulfovibrio</taxon>
    </lineage>
</organism>
<comment type="similarity">
    <text evidence="1">Belongs to the RutC family.</text>
</comment>
<dbReference type="NCBIfam" id="TIGR00004">
    <property type="entry name" value="Rid family detoxifying hydrolase"/>
    <property type="match status" value="1"/>
</dbReference>
<dbReference type="GO" id="GO:0019239">
    <property type="term" value="F:deaminase activity"/>
    <property type="evidence" value="ECO:0007669"/>
    <property type="project" value="TreeGrafter"/>
</dbReference>
<dbReference type="HOGENOM" id="CLU_100715_7_1_7"/>
<dbReference type="EMBL" id="CP000112">
    <property type="protein sequence ID" value="ABB37610.1"/>
    <property type="molecule type" value="Genomic_DNA"/>
</dbReference>
<dbReference type="PANTHER" id="PTHR11803:SF39">
    <property type="entry name" value="2-IMINOBUTANOATE_2-IMINOPROPANOATE DEAMINASE"/>
    <property type="match status" value="1"/>
</dbReference>
<dbReference type="Pfam" id="PF01042">
    <property type="entry name" value="Ribonuc_L-PSP"/>
    <property type="match status" value="1"/>
</dbReference>
<dbReference type="Proteomes" id="UP000002710">
    <property type="component" value="Chromosome"/>
</dbReference>
<dbReference type="STRING" id="207559.Dde_0809"/>
<protein>
    <submittedName>
        <fullName evidence="2">Endoribonuclease L-PSP</fullName>
    </submittedName>
</protein>
<dbReference type="KEGG" id="dde:Dde_0809"/>
<dbReference type="InterPro" id="IPR006056">
    <property type="entry name" value="RidA"/>
</dbReference>